<evidence type="ECO:0000259" key="5">
    <source>
        <dbReference type="Pfam" id="PF04542"/>
    </source>
</evidence>
<dbReference type="InterPro" id="IPR036388">
    <property type="entry name" value="WH-like_DNA-bd_sf"/>
</dbReference>
<dbReference type="RefSeq" id="WP_100708000.1">
    <property type="nucleotide sequence ID" value="NZ_NPDL01000001.1"/>
</dbReference>
<keyword evidence="2" id="KW-0805">Transcription regulation</keyword>
<dbReference type="PANTHER" id="PTHR43133:SF51">
    <property type="entry name" value="RNA POLYMERASE SIGMA FACTOR"/>
    <property type="match status" value="1"/>
</dbReference>
<dbReference type="OrthoDB" id="9795666at2"/>
<dbReference type="PANTHER" id="PTHR43133">
    <property type="entry name" value="RNA POLYMERASE ECF-TYPE SIGMA FACTO"/>
    <property type="match status" value="1"/>
</dbReference>
<evidence type="ECO:0000313" key="7">
    <source>
        <dbReference type="EMBL" id="PJZ24082.1"/>
    </source>
</evidence>
<dbReference type="InterPro" id="IPR013325">
    <property type="entry name" value="RNA_pol_sigma_r2"/>
</dbReference>
<dbReference type="Pfam" id="PF08281">
    <property type="entry name" value="Sigma70_r4_2"/>
    <property type="match status" value="1"/>
</dbReference>
<evidence type="ECO:0000256" key="1">
    <source>
        <dbReference type="ARBA" id="ARBA00010641"/>
    </source>
</evidence>
<dbReference type="GO" id="GO:0016987">
    <property type="term" value="F:sigma factor activity"/>
    <property type="evidence" value="ECO:0007669"/>
    <property type="project" value="UniProtKB-KW"/>
</dbReference>
<reference evidence="7 8" key="1">
    <citation type="submission" date="2017-07" db="EMBL/GenBank/DDBJ databases">
        <title>Leptospira spp. isolated from tropical soils.</title>
        <authorList>
            <person name="Thibeaux R."/>
            <person name="Iraola G."/>
            <person name="Ferres I."/>
            <person name="Bierque E."/>
            <person name="Girault D."/>
            <person name="Soupe-Gilbert M.-E."/>
            <person name="Picardeau M."/>
            <person name="Goarant C."/>
        </authorList>
    </citation>
    <scope>NUCLEOTIDE SEQUENCE [LARGE SCALE GENOMIC DNA]</scope>
    <source>
        <strain evidence="7 8">MCA1-C-A1</strain>
    </source>
</reference>
<gene>
    <name evidence="7" type="ORF">CH357_17170</name>
</gene>
<dbReference type="InterPro" id="IPR014284">
    <property type="entry name" value="RNA_pol_sigma-70_dom"/>
</dbReference>
<dbReference type="SUPFAM" id="SSF88946">
    <property type="entry name" value="Sigma2 domain of RNA polymerase sigma factors"/>
    <property type="match status" value="1"/>
</dbReference>
<proteinExistence type="inferred from homology"/>
<evidence type="ECO:0000256" key="2">
    <source>
        <dbReference type="ARBA" id="ARBA00023015"/>
    </source>
</evidence>
<dbReference type="SUPFAM" id="SSF88659">
    <property type="entry name" value="Sigma3 and sigma4 domains of RNA polymerase sigma factors"/>
    <property type="match status" value="1"/>
</dbReference>
<comment type="similarity">
    <text evidence="1">Belongs to the sigma-70 factor family. ECF subfamily.</text>
</comment>
<sequence>MDQREFAGLIDSTKHIVLSAIKKNLYEEFYDTIDDVVQETYIRAYKSLAANKFRGESSHSTWLYTIARNESLRMNQKRMRQANLAMKLKEKATQDSILNPRDEYNDSGMDIELQDLISNLPWKYKSVLALVSEGYKEQQIAQKLGIPEGTVKSRSFRGKQMLKKLFFSRDLEIIRNGR</sequence>
<evidence type="ECO:0000259" key="6">
    <source>
        <dbReference type="Pfam" id="PF08281"/>
    </source>
</evidence>
<evidence type="ECO:0000256" key="3">
    <source>
        <dbReference type="ARBA" id="ARBA00023082"/>
    </source>
</evidence>
<feature type="domain" description="RNA polymerase sigma factor 70 region 4 type 2" evidence="6">
    <location>
        <begin position="112"/>
        <end position="162"/>
    </location>
</feature>
<dbReference type="GO" id="GO:0006352">
    <property type="term" value="P:DNA-templated transcription initiation"/>
    <property type="evidence" value="ECO:0007669"/>
    <property type="project" value="InterPro"/>
</dbReference>
<comment type="caution">
    <text evidence="7">The sequence shown here is derived from an EMBL/GenBank/DDBJ whole genome shotgun (WGS) entry which is preliminary data.</text>
</comment>
<evidence type="ECO:0000313" key="8">
    <source>
        <dbReference type="Proteomes" id="UP000232196"/>
    </source>
</evidence>
<dbReference type="InterPro" id="IPR039425">
    <property type="entry name" value="RNA_pol_sigma-70-like"/>
</dbReference>
<evidence type="ECO:0000256" key="4">
    <source>
        <dbReference type="ARBA" id="ARBA00023163"/>
    </source>
</evidence>
<dbReference type="InterPro" id="IPR013249">
    <property type="entry name" value="RNA_pol_sigma70_r4_t2"/>
</dbReference>
<dbReference type="Pfam" id="PF04542">
    <property type="entry name" value="Sigma70_r2"/>
    <property type="match status" value="1"/>
</dbReference>
<organism evidence="7 8">
    <name type="scientific">Leptospira hartskeerlii</name>
    <dbReference type="NCBI Taxonomy" id="2023177"/>
    <lineage>
        <taxon>Bacteria</taxon>
        <taxon>Pseudomonadati</taxon>
        <taxon>Spirochaetota</taxon>
        <taxon>Spirochaetia</taxon>
        <taxon>Leptospirales</taxon>
        <taxon>Leptospiraceae</taxon>
        <taxon>Leptospira</taxon>
    </lineage>
</organism>
<dbReference type="Proteomes" id="UP000232196">
    <property type="component" value="Unassembled WGS sequence"/>
</dbReference>
<dbReference type="EMBL" id="NPDN01000010">
    <property type="protein sequence ID" value="PJZ24082.1"/>
    <property type="molecule type" value="Genomic_DNA"/>
</dbReference>
<name>A0A2M9X969_9LEPT</name>
<keyword evidence="8" id="KW-1185">Reference proteome</keyword>
<dbReference type="Gene3D" id="1.10.10.10">
    <property type="entry name" value="Winged helix-like DNA-binding domain superfamily/Winged helix DNA-binding domain"/>
    <property type="match status" value="1"/>
</dbReference>
<keyword evidence="3" id="KW-0731">Sigma factor</keyword>
<dbReference type="NCBIfam" id="TIGR02937">
    <property type="entry name" value="sigma70-ECF"/>
    <property type="match status" value="1"/>
</dbReference>
<dbReference type="InterPro" id="IPR013324">
    <property type="entry name" value="RNA_pol_sigma_r3/r4-like"/>
</dbReference>
<dbReference type="InterPro" id="IPR007627">
    <property type="entry name" value="RNA_pol_sigma70_r2"/>
</dbReference>
<accession>A0A2M9X969</accession>
<dbReference type="AlphaFoldDB" id="A0A2M9X969"/>
<keyword evidence="4" id="KW-0804">Transcription</keyword>
<feature type="domain" description="RNA polymerase sigma-70 region 2" evidence="5">
    <location>
        <begin position="32"/>
        <end position="79"/>
    </location>
</feature>
<dbReference type="Gene3D" id="1.10.1740.10">
    <property type="match status" value="1"/>
</dbReference>
<dbReference type="GO" id="GO:0003677">
    <property type="term" value="F:DNA binding"/>
    <property type="evidence" value="ECO:0007669"/>
    <property type="project" value="InterPro"/>
</dbReference>
<protein>
    <submittedName>
        <fullName evidence="7">RNA polymerase subunit sigma-70</fullName>
    </submittedName>
</protein>